<dbReference type="InterPro" id="IPR056002">
    <property type="entry name" value="DUF7580"/>
</dbReference>
<gene>
    <name evidence="3" type="ORF">CEP52_004869</name>
</gene>
<dbReference type="Gene3D" id="3.40.50.200">
    <property type="entry name" value="Peptidase S8/S53 domain"/>
    <property type="match status" value="1"/>
</dbReference>
<name>A0A428U1Q4_9HYPO</name>
<evidence type="ECO:0000259" key="2">
    <source>
        <dbReference type="Pfam" id="PF24476"/>
    </source>
</evidence>
<reference evidence="3 4" key="1">
    <citation type="submission" date="2017-06" db="EMBL/GenBank/DDBJ databases">
        <title>Comparative genomic analysis of Ambrosia Fusariam Clade fungi.</title>
        <authorList>
            <person name="Stajich J.E."/>
            <person name="Carrillo J."/>
            <person name="Kijimoto T."/>
            <person name="Eskalen A."/>
            <person name="O'Donnell K."/>
            <person name="Kasson M."/>
        </authorList>
    </citation>
    <scope>NUCLEOTIDE SEQUENCE [LARGE SCALE GENOMIC DNA]</scope>
    <source>
        <strain evidence="3 4">NRRL62579</strain>
    </source>
</reference>
<organism evidence="3 4">
    <name type="scientific">Fusarium oligoseptatum</name>
    <dbReference type="NCBI Taxonomy" id="2604345"/>
    <lineage>
        <taxon>Eukaryota</taxon>
        <taxon>Fungi</taxon>
        <taxon>Dikarya</taxon>
        <taxon>Ascomycota</taxon>
        <taxon>Pezizomycotina</taxon>
        <taxon>Sordariomycetes</taxon>
        <taxon>Hypocreomycetidae</taxon>
        <taxon>Hypocreales</taxon>
        <taxon>Nectriaceae</taxon>
        <taxon>Fusarium</taxon>
        <taxon>Fusarium solani species complex</taxon>
    </lineage>
</organism>
<dbReference type="AlphaFoldDB" id="A0A428U1Q4"/>
<dbReference type="InterPro" id="IPR000209">
    <property type="entry name" value="Peptidase_S8/S53_dom"/>
</dbReference>
<evidence type="ECO:0000313" key="4">
    <source>
        <dbReference type="Proteomes" id="UP000287144"/>
    </source>
</evidence>
<comment type="caution">
    <text evidence="3">The sequence shown here is derived from an EMBL/GenBank/DDBJ whole genome shotgun (WGS) entry which is preliminary data.</text>
</comment>
<keyword evidence="4" id="KW-1185">Reference proteome</keyword>
<feature type="domain" description="DUF7580" evidence="2">
    <location>
        <begin position="43"/>
        <end position="195"/>
    </location>
</feature>
<accession>A0A428U1Q4</accession>
<dbReference type="GO" id="GO:0004252">
    <property type="term" value="F:serine-type endopeptidase activity"/>
    <property type="evidence" value="ECO:0007669"/>
    <property type="project" value="InterPro"/>
</dbReference>
<evidence type="ECO:0000259" key="1">
    <source>
        <dbReference type="Pfam" id="PF00082"/>
    </source>
</evidence>
<feature type="domain" description="Peptidase S8/S53" evidence="1">
    <location>
        <begin position="291"/>
        <end position="506"/>
    </location>
</feature>
<proteinExistence type="predicted"/>
<sequence>MLSDTCHACNECLTLNLSKDQKIFTKHVPKSSELGREYGTVPKKFLTLEKILNTNKSDQAEREVMRSGMMRRFYTRLMAMVSRTPKQELNDQDVVTVQYLLSESVLHLYDSPWLVDIWQPGHIEFPKDGTLLDFRRPHYPSPLLIDSLEESMPDQVTILDPDDYAEKFMAKFGLLLLQLQLRQRFPLETKNQSDELWAPIALGIQNSLVCNTTAQDEPQQVLDTQLREGTTRVERNGTSSKVAPYSHALGGTMLKRSGPATSTEWFNNLEVLNEYLTAHACEVDEPYETNRVKIAVIDSGLWEGRQGDANITYKNFIKEGKYKDNPQHGTNSVDLICKVYGRAELYVAKVFEGNEARGNTSKYMAEAIKWAISKKVDIISISAGFKQEGHGELEAQIKMATAGGAEPEILVFAAASNWQNISGVAYPASMTDRVICIFCCNGGLKPSRQWNPNPRNNAANFAFLGEDVILDSGPKPLCGTSVSTALAAGLAAKLLDFSRQPDVQSWISKASREKMRTKAGMSAIFKEMSRKNVSEKYECVAPWKILPAQLDHGRKKIREAICTIIEKAME</sequence>
<dbReference type="Pfam" id="PF24476">
    <property type="entry name" value="DUF7580"/>
    <property type="match status" value="1"/>
</dbReference>
<dbReference type="Pfam" id="PF00082">
    <property type="entry name" value="Peptidase_S8"/>
    <property type="match status" value="1"/>
</dbReference>
<dbReference type="InterPro" id="IPR036852">
    <property type="entry name" value="Peptidase_S8/S53_dom_sf"/>
</dbReference>
<dbReference type="EMBL" id="NKCK01000036">
    <property type="protein sequence ID" value="RSM08195.1"/>
    <property type="molecule type" value="Genomic_DNA"/>
</dbReference>
<dbReference type="GO" id="GO:0006508">
    <property type="term" value="P:proteolysis"/>
    <property type="evidence" value="ECO:0007669"/>
    <property type="project" value="InterPro"/>
</dbReference>
<evidence type="ECO:0000313" key="3">
    <source>
        <dbReference type="EMBL" id="RSM08195.1"/>
    </source>
</evidence>
<dbReference type="SUPFAM" id="SSF52743">
    <property type="entry name" value="Subtilisin-like"/>
    <property type="match status" value="1"/>
</dbReference>
<protein>
    <submittedName>
        <fullName evidence="3">Uncharacterized protein</fullName>
    </submittedName>
</protein>
<dbReference type="Proteomes" id="UP000287144">
    <property type="component" value="Unassembled WGS sequence"/>
</dbReference>